<evidence type="ECO:0000256" key="13">
    <source>
        <dbReference type="ARBA" id="ARBA00023157"/>
    </source>
</evidence>
<dbReference type="GO" id="GO:0005524">
    <property type="term" value="F:ATP binding"/>
    <property type="evidence" value="ECO:0007669"/>
    <property type="project" value="UniProtKB-KW"/>
</dbReference>
<keyword evidence="12" id="KW-0829">Tyrosine-protein kinase</keyword>
<accession>A0A174AC87</accession>
<feature type="domain" description="ALK/LTK-like glycine-rich" evidence="17">
    <location>
        <begin position="20"/>
        <end position="277"/>
    </location>
</feature>
<dbReference type="EC" id="2.7.10.1" evidence="2"/>
<evidence type="ECO:0000256" key="6">
    <source>
        <dbReference type="ARBA" id="ARBA00022729"/>
    </source>
</evidence>
<evidence type="ECO:0000256" key="15">
    <source>
        <dbReference type="ARBA" id="ARBA00023180"/>
    </source>
</evidence>
<dbReference type="Pfam" id="PF12810">
    <property type="entry name" value="ALK_LTK_GRD"/>
    <property type="match status" value="3"/>
</dbReference>
<keyword evidence="4" id="KW-0808">Transferase</keyword>
<evidence type="ECO:0000256" key="8">
    <source>
        <dbReference type="ARBA" id="ARBA00022777"/>
    </source>
</evidence>
<evidence type="ECO:0000259" key="17">
    <source>
        <dbReference type="Pfam" id="PF12810"/>
    </source>
</evidence>
<evidence type="ECO:0000256" key="9">
    <source>
        <dbReference type="ARBA" id="ARBA00022840"/>
    </source>
</evidence>
<feature type="region of interest" description="Disordered" evidence="16">
    <location>
        <begin position="142"/>
        <end position="161"/>
    </location>
</feature>
<evidence type="ECO:0000256" key="4">
    <source>
        <dbReference type="ARBA" id="ARBA00022679"/>
    </source>
</evidence>
<keyword evidence="14" id="KW-0675">Receptor</keyword>
<keyword evidence="13" id="KW-1015">Disulfide bond</keyword>
<evidence type="ECO:0000256" key="3">
    <source>
        <dbReference type="ARBA" id="ARBA00022475"/>
    </source>
</evidence>
<dbReference type="EMBL" id="CYZA01000006">
    <property type="protein sequence ID" value="CUN86024.1"/>
    <property type="molecule type" value="Genomic_DNA"/>
</dbReference>
<dbReference type="GO" id="GO:0005886">
    <property type="term" value="C:plasma membrane"/>
    <property type="evidence" value="ECO:0007669"/>
    <property type="project" value="UniProtKB-SubCell"/>
</dbReference>
<keyword evidence="8" id="KW-0418">Kinase</keyword>
<reference evidence="18 19" key="1">
    <citation type="submission" date="2015-09" db="EMBL/GenBank/DDBJ databases">
        <authorList>
            <consortium name="Pathogen Informatics"/>
        </authorList>
    </citation>
    <scope>NUCLEOTIDE SEQUENCE [LARGE SCALE GENOMIC DNA]</scope>
    <source>
        <strain evidence="18 19">2789STDY5608838</strain>
    </source>
</reference>
<evidence type="ECO:0000256" key="11">
    <source>
        <dbReference type="ARBA" id="ARBA00023136"/>
    </source>
</evidence>
<organism evidence="18 19">
    <name type="scientific">Blautia obeum</name>
    <dbReference type="NCBI Taxonomy" id="40520"/>
    <lineage>
        <taxon>Bacteria</taxon>
        <taxon>Bacillati</taxon>
        <taxon>Bacillota</taxon>
        <taxon>Clostridia</taxon>
        <taxon>Lachnospirales</taxon>
        <taxon>Lachnospiraceae</taxon>
        <taxon>Blautia</taxon>
    </lineage>
</organism>
<evidence type="ECO:0000313" key="19">
    <source>
        <dbReference type="Proteomes" id="UP000095447"/>
    </source>
</evidence>
<gene>
    <name evidence="18" type="ORF">ERS852395_01541</name>
</gene>
<evidence type="ECO:0000256" key="14">
    <source>
        <dbReference type="ARBA" id="ARBA00023170"/>
    </source>
</evidence>
<dbReference type="InterPro" id="IPR055163">
    <property type="entry name" value="ALK/LTK-like_GRD"/>
</dbReference>
<name>A0A174AC87_9FIRM</name>
<feature type="domain" description="ALK/LTK-like glycine-rich" evidence="17">
    <location>
        <begin position="610"/>
        <end position="863"/>
    </location>
</feature>
<dbReference type="GO" id="GO:0004714">
    <property type="term" value="F:transmembrane receptor protein tyrosine kinase activity"/>
    <property type="evidence" value="ECO:0007669"/>
    <property type="project" value="UniProtKB-EC"/>
</dbReference>
<evidence type="ECO:0000256" key="7">
    <source>
        <dbReference type="ARBA" id="ARBA00022741"/>
    </source>
</evidence>
<feature type="domain" description="ALK/LTK-like glycine-rich" evidence="17">
    <location>
        <begin position="330"/>
        <end position="585"/>
    </location>
</feature>
<evidence type="ECO:0000256" key="1">
    <source>
        <dbReference type="ARBA" id="ARBA00004251"/>
    </source>
</evidence>
<keyword evidence="7" id="KW-0547">Nucleotide-binding</keyword>
<evidence type="ECO:0000256" key="10">
    <source>
        <dbReference type="ARBA" id="ARBA00022989"/>
    </source>
</evidence>
<evidence type="ECO:0000313" key="18">
    <source>
        <dbReference type="EMBL" id="CUN86024.1"/>
    </source>
</evidence>
<keyword evidence="9" id="KW-0067">ATP-binding</keyword>
<keyword evidence="11" id="KW-0472">Membrane</keyword>
<keyword evidence="10" id="KW-1133">Transmembrane helix</keyword>
<protein>
    <recommendedName>
        <fullName evidence="2">receptor protein-tyrosine kinase</fullName>
        <ecNumber evidence="2">2.7.10.1</ecNumber>
    </recommendedName>
</protein>
<dbReference type="AlphaFoldDB" id="A0A174AC87"/>
<evidence type="ECO:0000256" key="2">
    <source>
        <dbReference type="ARBA" id="ARBA00011902"/>
    </source>
</evidence>
<dbReference type="Proteomes" id="UP000095447">
    <property type="component" value="Unassembled WGS sequence"/>
</dbReference>
<dbReference type="RefSeq" id="WP_055053278.1">
    <property type="nucleotide sequence ID" value="NZ_CYZA01000006.1"/>
</dbReference>
<comment type="subcellular location">
    <subcellularLocation>
        <location evidence="1">Cell membrane</location>
        <topology evidence="1">Single-pass type I membrane protein</topology>
    </subcellularLocation>
</comment>
<keyword evidence="5" id="KW-0812">Transmembrane</keyword>
<keyword evidence="3" id="KW-1003">Cell membrane</keyword>
<evidence type="ECO:0000256" key="16">
    <source>
        <dbReference type="SAM" id="MobiDB-lite"/>
    </source>
</evidence>
<sequence>MSNIKTGDILNFDYTGAVQSVTLPKGTYKLECWGAQGGNGANGSSGLDSSSGAPGGKGGYSMGTLLLPAKTQIYVYVGGKGGCITSSTNDYNGGFNGGGSGGVSGSMSRSGGGGGATDIRFEQDSLYARVIVAGGGGATSWGPSNEYGDAGGGESSIAGSNSPGLSNQTSGNAFGIGANAKASSTSYNINGAGGGGWYGGISSTNSVGGGSKTHGGGGSGYVYTSSTAKNYPSGCLLNSSYYLSDAKTIAGNTSFTSPTGSSETGHPGNGYCRITVIECKSTALYTRINNSMKKATAFYFKLNNNKMYGVGSANYNGSVMNFDYTGSVQTATLTPGAYKLECWGAQGGNGSSNGNSNINAVGGLGGYSVGTITLSKTQKVYIYSGGKGQTKSNTGSYSTVNGGFNGGGSNYTCGSGGSGGGGSDIRIGTDSLYARVIVAGGGSGTGWTIKGAAGGGILGLSNYNSSYNSTQTAGGIAYTSAYNIMPTAGTFGIGGNGSGSSEGGSGGGGGWYGGGGAGYTGGSSGGSGYVYTSATASNYPSGCLLNSTYYLSNAQTIAGNKSFPSPTGSTETGHSGNGHVKITKLSDVIYLTQAKNDIMDFNYTGSVQSKTLKPGTYTLECWGAQGGTYSSYIGGYGGYSKGTITLAKTTTVYVSVGGAGSSSSTTAGFNGGGTGISSGRGGGGATDVRIGQNSLYSRVIVAGGGGGAGVTSANANPCGCGGGEYGGDGYYNDTTGSYTIGQNRCGGSASQTAGGKTWSTSTQATFGQGGNASGYSCGGGGGGWYGGGGAYDNDSDSDGRWGGGGSGYVYTSSTAKNYPNGCLLNSTHYLTNAKTIAGNKSFKSPTGKNKTGHTGNGFCRITNLNPTQYGLYVKTNSGWKHIDL</sequence>
<keyword evidence="6" id="KW-0732">Signal</keyword>
<proteinExistence type="predicted"/>
<keyword evidence="15" id="KW-0325">Glycoprotein</keyword>
<evidence type="ECO:0000256" key="5">
    <source>
        <dbReference type="ARBA" id="ARBA00022692"/>
    </source>
</evidence>
<evidence type="ECO:0000256" key="12">
    <source>
        <dbReference type="ARBA" id="ARBA00023137"/>
    </source>
</evidence>